<dbReference type="InterPro" id="IPR050417">
    <property type="entry name" value="Sugar_Epim/Isomerase"/>
</dbReference>
<dbReference type="FunFam" id="3.20.20.150:FF:000007">
    <property type="entry name" value="Hydroxypyruvate isomerase"/>
    <property type="match status" value="1"/>
</dbReference>
<organism evidence="5 6">
    <name type="scientific">Sphingobium herbicidovorans (strain ATCC 700291 / DSM 11019 / CCUG 56400 / KCTC 2939 / LMG 18315 / NBRC 16415 / MH)</name>
    <name type="common">Sphingomonas herbicidovorans</name>
    <dbReference type="NCBI Taxonomy" id="1219045"/>
    <lineage>
        <taxon>Bacteria</taxon>
        <taxon>Pseudomonadati</taxon>
        <taxon>Pseudomonadota</taxon>
        <taxon>Alphaproteobacteria</taxon>
        <taxon>Sphingomonadales</taxon>
        <taxon>Sphingomonadaceae</taxon>
        <taxon>Sphingobium</taxon>
    </lineage>
</organism>
<evidence type="ECO:0000256" key="2">
    <source>
        <dbReference type="PIRNR" id="PIRNR006241"/>
    </source>
</evidence>
<dbReference type="PIRSF" id="PIRSF006241">
    <property type="entry name" value="HyI"/>
    <property type="match status" value="1"/>
</dbReference>
<evidence type="ECO:0000313" key="5">
    <source>
        <dbReference type="EMBL" id="KFG91931.1"/>
    </source>
</evidence>
<dbReference type="InterPro" id="IPR036237">
    <property type="entry name" value="Xyl_isomerase-like_sf"/>
</dbReference>
<evidence type="ECO:0000256" key="3">
    <source>
        <dbReference type="PIRSR" id="PIRSR006241-50"/>
    </source>
</evidence>
<protein>
    <submittedName>
        <fullName evidence="5">Hydroxypyruvate isomerase</fullName>
        <ecNumber evidence="5">5.3.1.22</ecNumber>
    </submittedName>
</protein>
<evidence type="ECO:0000259" key="4">
    <source>
        <dbReference type="Pfam" id="PF01261"/>
    </source>
</evidence>
<dbReference type="STRING" id="76947.GCA_002080435_00838"/>
<dbReference type="Gene3D" id="3.20.20.150">
    <property type="entry name" value="Divalent-metal-dependent TIM barrel enzymes"/>
    <property type="match status" value="1"/>
</dbReference>
<dbReference type="GO" id="GO:0046487">
    <property type="term" value="P:glyoxylate metabolic process"/>
    <property type="evidence" value="ECO:0007669"/>
    <property type="project" value="TreeGrafter"/>
</dbReference>
<proteinExistence type="inferred from homology"/>
<gene>
    <name evidence="5" type="ORF">BV98_000182</name>
</gene>
<dbReference type="eggNOG" id="COG3622">
    <property type="taxonomic scope" value="Bacteria"/>
</dbReference>
<feature type="active site" description="Proton donor/acceptor" evidence="3">
    <location>
        <position position="140"/>
    </location>
</feature>
<feature type="active site" description="Proton donor/acceptor" evidence="3">
    <location>
        <position position="238"/>
    </location>
</feature>
<dbReference type="InterPro" id="IPR026040">
    <property type="entry name" value="HyI-like"/>
</dbReference>
<dbReference type="NCBIfam" id="NF043033">
    <property type="entry name" value="OxoTetrIsom"/>
    <property type="match status" value="1"/>
</dbReference>
<dbReference type="Pfam" id="PF01261">
    <property type="entry name" value="AP_endonuc_2"/>
    <property type="match status" value="1"/>
</dbReference>
<dbReference type="AlphaFoldDB" id="A0A086PEW3"/>
<dbReference type="GO" id="GO:0008903">
    <property type="term" value="F:hydroxypyruvate isomerase activity"/>
    <property type="evidence" value="ECO:0007669"/>
    <property type="project" value="UniProtKB-EC"/>
</dbReference>
<evidence type="ECO:0000256" key="1">
    <source>
        <dbReference type="ARBA" id="ARBA00023235"/>
    </source>
</evidence>
<sequence>MVKLAANLSMMFQDLPFLDRFDAAEAAGFSGVEFMFPYDTDPADVAGRARKCGLEVVLFNLPAGDWAGGERGIAALPDRVEEFRAGVTKGLDYARALGCPRLHLMAGKAPASAECRSTLIANIVHAAELAAADGVEILIEPINTRVDIPGYFYGTTDDALSVIDEAARGNVRLQYDIYHMQIMEGDLARTIERLLPRIGHMQLADNPGRAEPGSGEINYPWLLSHIDALGYDGWIGCEYRPAADTKAGLGWAQPYLNSRRA</sequence>
<comment type="similarity">
    <text evidence="2">Belongs to the hyi family.</text>
</comment>
<dbReference type="EC" id="5.3.1.22" evidence="5"/>
<dbReference type="PATRIC" id="fig|1219045.3.peg.182"/>
<dbReference type="SUPFAM" id="SSF51658">
    <property type="entry name" value="Xylose isomerase-like"/>
    <property type="match status" value="1"/>
</dbReference>
<keyword evidence="6" id="KW-1185">Reference proteome</keyword>
<accession>A0A086PEW3</accession>
<evidence type="ECO:0000313" key="6">
    <source>
        <dbReference type="Proteomes" id="UP000024284"/>
    </source>
</evidence>
<name>A0A086PEW3_SPHHM</name>
<comment type="caution">
    <text evidence="5">The sequence shown here is derived from an EMBL/GenBank/DDBJ whole genome shotgun (WGS) entry which is preliminary data.</text>
</comment>
<keyword evidence="1 2" id="KW-0413">Isomerase</keyword>
<dbReference type="Proteomes" id="UP000024284">
    <property type="component" value="Unassembled WGS sequence"/>
</dbReference>
<dbReference type="InterPro" id="IPR053398">
    <property type="entry name" value="HPT_OtnI_isomerases"/>
</dbReference>
<dbReference type="PANTHER" id="PTHR43489:SF6">
    <property type="entry name" value="HYDROXYPYRUVATE ISOMERASE-RELATED"/>
    <property type="match status" value="1"/>
</dbReference>
<dbReference type="OrthoDB" id="9786584at2"/>
<dbReference type="EMBL" id="JFZA02000001">
    <property type="protein sequence ID" value="KFG91931.1"/>
    <property type="molecule type" value="Genomic_DNA"/>
</dbReference>
<reference evidence="5" key="1">
    <citation type="submission" date="2014-08" db="EMBL/GenBank/DDBJ databases">
        <title>Draft genome sequences of Sphingobium herbicidovorans.</title>
        <authorList>
            <person name="Gan H.M."/>
            <person name="Gan H.Y."/>
            <person name="Savka M.A."/>
        </authorList>
    </citation>
    <scope>NUCLEOTIDE SEQUENCE [LARGE SCALE GENOMIC DNA]</scope>
    <source>
        <strain evidence="5">NBRC 16415</strain>
    </source>
</reference>
<dbReference type="PANTHER" id="PTHR43489">
    <property type="entry name" value="ISOMERASE"/>
    <property type="match status" value="1"/>
</dbReference>
<feature type="domain" description="Xylose isomerase-like TIM barrel" evidence="4">
    <location>
        <begin position="21"/>
        <end position="253"/>
    </location>
</feature>
<dbReference type="InterPro" id="IPR013022">
    <property type="entry name" value="Xyl_isomerase-like_TIM-brl"/>
</dbReference>
<dbReference type="RefSeq" id="WP_037461708.1">
    <property type="nucleotide sequence ID" value="NZ_BCZD01000001.1"/>
</dbReference>